<keyword evidence="4" id="KW-1185">Reference proteome</keyword>
<evidence type="ECO:0000256" key="1">
    <source>
        <dbReference type="ARBA" id="ARBA00006987"/>
    </source>
</evidence>
<dbReference type="EMBL" id="JAHXRI010000010">
    <property type="protein sequence ID" value="MBZ1351566.1"/>
    <property type="molecule type" value="Genomic_DNA"/>
</dbReference>
<proteinExistence type="inferred from homology"/>
<dbReference type="PIRSF" id="PIRSF017082">
    <property type="entry name" value="YflP"/>
    <property type="match status" value="1"/>
</dbReference>
<comment type="similarity">
    <text evidence="1">Belongs to the UPF0065 (bug) family.</text>
</comment>
<dbReference type="SUPFAM" id="SSF53850">
    <property type="entry name" value="Periplasmic binding protein-like II"/>
    <property type="match status" value="1"/>
</dbReference>
<dbReference type="InterPro" id="IPR005064">
    <property type="entry name" value="BUG"/>
</dbReference>
<dbReference type="Proteomes" id="UP000739565">
    <property type="component" value="Unassembled WGS sequence"/>
</dbReference>
<keyword evidence="2" id="KW-0732">Signal</keyword>
<dbReference type="InterPro" id="IPR042100">
    <property type="entry name" value="Bug_dom1"/>
</dbReference>
<dbReference type="PANTHER" id="PTHR42928:SF5">
    <property type="entry name" value="BLR1237 PROTEIN"/>
    <property type="match status" value="1"/>
</dbReference>
<gene>
    <name evidence="3" type="ORF">KZZ10_13005</name>
</gene>
<reference evidence="3" key="1">
    <citation type="submission" date="2021-07" db="EMBL/GenBank/DDBJ databases">
        <title>New genus and species of the family Alcaligenaceae.</title>
        <authorList>
            <person name="Hahn M.W."/>
        </authorList>
    </citation>
    <scope>NUCLEOTIDE SEQUENCE</scope>
    <source>
        <strain evidence="3">LF4-65</strain>
    </source>
</reference>
<dbReference type="AlphaFoldDB" id="A0A953NA02"/>
<comment type="caution">
    <text evidence="3">The sequence shown here is derived from an EMBL/GenBank/DDBJ whole genome shotgun (WGS) entry which is preliminary data.</text>
</comment>
<dbReference type="Gene3D" id="3.40.190.10">
    <property type="entry name" value="Periplasmic binding protein-like II"/>
    <property type="match status" value="1"/>
</dbReference>
<name>A0A953NA02_9BURK</name>
<feature type="signal peptide" evidence="2">
    <location>
        <begin position="1"/>
        <end position="27"/>
    </location>
</feature>
<feature type="chain" id="PRO_5037866547" evidence="2">
    <location>
        <begin position="28"/>
        <end position="328"/>
    </location>
</feature>
<dbReference type="CDD" id="cd13578">
    <property type="entry name" value="PBP2_Bug27"/>
    <property type="match status" value="1"/>
</dbReference>
<evidence type="ECO:0000256" key="2">
    <source>
        <dbReference type="SAM" id="SignalP"/>
    </source>
</evidence>
<dbReference type="Gene3D" id="3.40.190.150">
    <property type="entry name" value="Bordetella uptake gene, domain 1"/>
    <property type="match status" value="1"/>
</dbReference>
<sequence>MNHSRGLFGVLGLSLTVLCTAMSPAQAQDSYPNKPIKVVVPFPAGGATDILTRAITEKLAVRIGQSVIIENKPGAGANIGAATVAKAAPDGYTILMGSIGSHSISVTYHKDPGYNFQKDLMPISSAGSLSNIVVIGNDVPAKNLKELVAYAKANPGKLTCGSSGTGGLIHLTCEMFKIAAGIDVLHVPYKGTSLLMPDLISGRVTMALDTLPPYMPMLKDGKVRALAITTAKRSSLMPDLPTVAESGYPGFESVAVYGFFAPAGTPTAIIKKLNADINAVLLDPELKDKLLKVGIEVEGSTPEALAAFVGKEIAKWAAVIKAGNIKSE</sequence>
<evidence type="ECO:0000313" key="4">
    <source>
        <dbReference type="Proteomes" id="UP000739565"/>
    </source>
</evidence>
<protein>
    <submittedName>
        <fullName evidence="3">Tripartite tricarboxylate transporter substrate binding protein</fullName>
    </submittedName>
</protein>
<organism evidence="3 4">
    <name type="scientific">Zwartia hollandica</name>
    <dbReference type="NCBI Taxonomy" id="324606"/>
    <lineage>
        <taxon>Bacteria</taxon>
        <taxon>Pseudomonadati</taxon>
        <taxon>Pseudomonadota</taxon>
        <taxon>Betaproteobacteria</taxon>
        <taxon>Burkholderiales</taxon>
        <taxon>Alcaligenaceae</taxon>
        <taxon>Zwartia</taxon>
    </lineage>
</organism>
<dbReference type="Pfam" id="PF03401">
    <property type="entry name" value="TctC"/>
    <property type="match status" value="1"/>
</dbReference>
<dbReference type="PANTHER" id="PTHR42928">
    <property type="entry name" value="TRICARBOXYLATE-BINDING PROTEIN"/>
    <property type="match status" value="1"/>
</dbReference>
<dbReference type="RefSeq" id="WP_259661962.1">
    <property type="nucleotide sequence ID" value="NZ_JAHXRI010000010.1"/>
</dbReference>
<accession>A0A953NA02</accession>
<evidence type="ECO:0000313" key="3">
    <source>
        <dbReference type="EMBL" id="MBZ1351566.1"/>
    </source>
</evidence>